<accession>A0A0L0HPF3</accession>
<dbReference type="SUPFAM" id="SSF53474">
    <property type="entry name" value="alpha/beta-Hydrolases"/>
    <property type="match status" value="1"/>
</dbReference>
<proteinExistence type="predicted"/>
<dbReference type="STRING" id="645134.A0A0L0HPF3"/>
<dbReference type="GO" id="GO:0016787">
    <property type="term" value="F:hydrolase activity"/>
    <property type="evidence" value="ECO:0007669"/>
    <property type="project" value="UniProtKB-KW"/>
</dbReference>
<dbReference type="InterPro" id="IPR013094">
    <property type="entry name" value="AB_hydrolase_3"/>
</dbReference>
<gene>
    <name evidence="3" type="ORF">SPPG_01759</name>
</gene>
<dbReference type="Gene3D" id="3.40.50.1820">
    <property type="entry name" value="alpha/beta hydrolase"/>
    <property type="match status" value="1"/>
</dbReference>
<dbReference type="InterPro" id="IPR050300">
    <property type="entry name" value="GDXG_lipolytic_enzyme"/>
</dbReference>
<dbReference type="EMBL" id="KQ257452">
    <property type="protein sequence ID" value="KND02674.1"/>
    <property type="molecule type" value="Genomic_DNA"/>
</dbReference>
<dbReference type="InParanoid" id="A0A0L0HPF3"/>
<dbReference type="OrthoDB" id="408631at2759"/>
<dbReference type="OMA" id="GGYFFCS"/>
<sequence>MTSPTLLLRPITGSFGDSLKGSFTRTVLSGLIGGLRFLFNHVPSLVTPASLRAEWEGLSSRTRAFLLLVKLSKQPHSTDVEHVRERTEAIVNLVVSKNAYSVSQLEVNGVPTEIITAVVTGPTPPGAVVWLHGGGYMAGRAHHYRGIGADLSARLGGVPIVIPDYRLVPEADFLPESVGDCIKVFEWATARYGASNLALIGDSAGGGMTVHVINALRRTPQYFPAGVVMLSPYLNLHPNYPSMETNKSLDVMLDAPSISFVCSLVLKSPTPIPPPTYEEFPPALVLVGSHELLLDDSKEIAENIAKDGGDVELIIQKGMCHVYPVFFAWLDESEQAMHFIANWIRAKVGWKKQL</sequence>
<dbReference type="eggNOG" id="KOG1515">
    <property type="taxonomic scope" value="Eukaryota"/>
</dbReference>
<evidence type="ECO:0000259" key="2">
    <source>
        <dbReference type="Pfam" id="PF07859"/>
    </source>
</evidence>
<dbReference type="PANTHER" id="PTHR48081">
    <property type="entry name" value="AB HYDROLASE SUPERFAMILY PROTEIN C4A8.06C"/>
    <property type="match status" value="1"/>
</dbReference>
<evidence type="ECO:0000313" key="3">
    <source>
        <dbReference type="EMBL" id="KND02674.1"/>
    </source>
</evidence>
<protein>
    <recommendedName>
        <fullName evidence="2">Alpha/beta hydrolase fold-3 domain-containing protein</fullName>
    </recommendedName>
</protein>
<dbReference type="RefSeq" id="XP_016610713.1">
    <property type="nucleotide sequence ID" value="XM_016750073.1"/>
</dbReference>
<dbReference type="Proteomes" id="UP000053201">
    <property type="component" value="Unassembled WGS sequence"/>
</dbReference>
<dbReference type="VEuPathDB" id="FungiDB:SPPG_01759"/>
<dbReference type="PANTHER" id="PTHR48081:SF8">
    <property type="entry name" value="ALPHA_BETA HYDROLASE FOLD-3 DOMAIN-CONTAINING PROTEIN-RELATED"/>
    <property type="match status" value="1"/>
</dbReference>
<evidence type="ECO:0000313" key="4">
    <source>
        <dbReference type="Proteomes" id="UP000053201"/>
    </source>
</evidence>
<reference evidence="3 4" key="1">
    <citation type="submission" date="2009-08" db="EMBL/GenBank/DDBJ databases">
        <title>The Genome Sequence of Spizellomyces punctatus strain DAOM BR117.</title>
        <authorList>
            <consortium name="The Broad Institute Genome Sequencing Platform"/>
            <person name="Russ C."/>
            <person name="Cuomo C."/>
            <person name="Shea T."/>
            <person name="Young S.K."/>
            <person name="Zeng Q."/>
            <person name="Koehrsen M."/>
            <person name="Haas B."/>
            <person name="Borodovsky M."/>
            <person name="Guigo R."/>
            <person name="Alvarado L."/>
            <person name="Berlin A."/>
            <person name="Bochicchio J."/>
            <person name="Borenstein D."/>
            <person name="Chapman S."/>
            <person name="Chen Z."/>
            <person name="Engels R."/>
            <person name="Freedman E."/>
            <person name="Gellesch M."/>
            <person name="Goldberg J."/>
            <person name="Griggs A."/>
            <person name="Gujja S."/>
            <person name="Heiman D."/>
            <person name="Hepburn T."/>
            <person name="Howarth C."/>
            <person name="Jen D."/>
            <person name="Larson L."/>
            <person name="Lewis B."/>
            <person name="Mehta T."/>
            <person name="Park D."/>
            <person name="Pearson M."/>
            <person name="Roberts A."/>
            <person name="Saif S."/>
            <person name="Shenoy N."/>
            <person name="Sisk P."/>
            <person name="Stolte C."/>
            <person name="Sykes S."/>
            <person name="Thomson T."/>
            <person name="Walk T."/>
            <person name="White J."/>
            <person name="Yandava C."/>
            <person name="Burger G."/>
            <person name="Gray M.W."/>
            <person name="Holland P.W.H."/>
            <person name="King N."/>
            <person name="Lang F.B.F."/>
            <person name="Roger A.J."/>
            <person name="Ruiz-Trillo I."/>
            <person name="Lander E."/>
            <person name="Nusbaum C."/>
        </authorList>
    </citation>
    <scope>NUCLEOTIDE SEQUENCE [LARGE SCALE GENOMIC DNA]</scope>
    <source>
        <strain evidence="3 4">DAOM BR117</strain>
    </source>
</reference>
<dbReference type="Pfam" id="PF07859">
    <property type="entry name" value="Abhydrolase_3"/>
    <property type="match status" value="1"/>
</dbReference>
<name>A0A0L0HPF3_SPIPD</name>
<keyword evidence="1" id="KW-0378">Hydrolase</keyword>
<dbReference type="GeneID" id="27685400"/>
<dbReference type="InterPro" id="IPR029058">
    <property type="entry name" value="AB_hydrolase_fold"/>
</dbReference>
<feature type="domain" description="Alpha/beta hydrolase fold-3" evidence="2">
    <location>
        <begin position="128"/>
        <end position="323"/>
    </location>
</feature>
<dbReference type="AlphaFoldDB" id="A0A0L0HPF3"/>
<organism evidence="3 4">
    <name type="scientific">Spizellomyces punctatus (strain DAOM BR117)</name>
    <dbReference type="NCBI Taxonomy" id="645134"/>
    <lineage>
        <taxon>Eukaryota</taxon>
        <taxon>Fungi</taxon>
        <taxon>Fungi incertae sedis</taxon>
        <taxon>Chytridiomycota</taxon>
        <taxon>Chytridiomycota incertae sedis</taxon>
        <taxon>Chytridiomycetes</taxon>
        <taxon>Spizellomycetales</taxon>
        <taxon>Spizellomycetaceae</taxon>
        <taxon>Spizellomyces</taxon>
    </lineage>
</organism>
<evidence type="ECO:0000256" key="1">
    <source>
        <dbReference type="ARBA" id="ARBA00022801"/>
    </source>
</evidence>
<keyword evidence="4" id="KW-1185">Reference proteome</keyword>